<keyword evidence="5 7" id="KW-0472">Membrane</keyword>
<evidence type="ECO:0000256" key="7">
    <source>
        <dbReference type="HAMAP-Rule" id="MF_01416"/>
    </source>
</evidence>
<comment type="subcellular location">
    <subcellularLocation>
        <location evidence="7">Cell membrane</location>
        <topology evidence="7">Peripheral membrane protein</topology>
    </subcellularLocation>
    <subcellularLocation>
        <location evidence="1">Membrane</location>
    </subcellularLocation>
</comment>
<evidence type="ECO:0000313" key="9">
    <source>
        <dbReference type="Proteomes" id="UP000094378"/>
    </source>
</evidence>
<dbReference type="HAMAP" id="MF_01416">
    <property type="entry name" value="ATP_synth_delta_bact"/>
    <property type="match status" value="1"/>
</dbReference>
<keyword evidence="2 7" id="KW-0813">Transport</keyword>
<dbReference type="KEGG" id="shj:SHELI_v1c00650"/>
<gene>
    <name evidence="7 8" type="primary">atpH</name>
    <name evidence="8" type="ORF">SHELI_v1c00650</name>
</gene>
<dbReference type="PRINTS" id="PR00125">
    <property type="entry name" value="ATPASEDELTA"/>
</dbReference>
<evidence type="ECO:0000256" key="2">
    <source>
        <dbReference type="ARBA" id="ARBA00022448"/>
    </source>
</evidence>
<organism evidence="8 9">
    <name type="scientific">Spiroplasma helicoides</name>
    <dbReference type="NCBI Taxonomy" id="216938"/>
    <lineage>
        <taxon>Bacteria</taxon>
        <taxon>Bacillati</taxon>
        <taxon>Mycoplasmatota</taxon>
        <taxon>Mollicutes</taxon>
        <taxon>Entomoplasmatales</taxon>
        <taxon>Spiroplasmataceae</taxon>
        <taxon>Spiroplasma</taxon>
    </lineage>
</organism>
<keyword evidence="6 7" id="KW-0066">ATP synthesis</keyword>
<keyword evidence="7" id="KW-1003">Cell membrane</keyword>
<dbReference type="GO" id="GO:0046933">
    <property type="term" value="F:proton-transporting ATP synthase activity, rotational mechanism"/>
    <property type="evidence" value="ECO:0007669"/>
    <property type="project" value="UniProtKB-UniRule"/>
</dbReference>
<keyword evidence="7" id="KW-0139">CF(1)</keyword>
<dbReference type="STRING" id="216938.SHELI_v1c00650"/>
<comment type="function">
    <text evidence="7">This protein is part of the stalk that links CF(0) to CF(1). It either transmits conformational changes from CF(0) to CF(1) or is implicated in proton conduction.</text>
</comment>
<dbReference type="SUPFAM" id="SSF47928">
    <property type="entry name" value="N-terminal domain of the delta subunit of the F1F0-ATP synthase"/>
    <property type="match status" value="1"/>
</dbReference>
<comment type="function">
    <text evidence="7">F(1)F(0) ATP synthase produces ATP from ADP in the presence of a proton or sodium gradient. F-type ATPases consist of two structural domains, F(1) containing the extramembraneous catalytic core and F(0) containing the membrane proton channel, linked together by a central stalk and a peripheral stalk. During catalysis, ATP synthesis in the catalytic domain of F(1) is coupled via a rotary mechanism of the central stalk subunits to proton translocation.</text>
</comment>
<dbReference type="Gene3D" id="1.10.520.20">
    <property type="entry name" value="N-terminal domain of the delta subunit of the F1F0-ATP synthase"/>
    <property type="match status" value="1"/>
</dbReference>
<proteinExistence type="inferred from homology"/>
<evidence type="ECO:0000256" key="6">
    <source>
        <dbReference type="ARBA" id="ARBA00023310"/>
    </source>
</evidence>
<protein>
    <recommendedName>
        <fullName evidence="7">ATP synthase subunit delta</fullName>
    </recommendedName>
    <alternativeName>
        <fullName evidence="7">ATP synthase F(1) sector subunit delta</fullName>
    </alternativeName>
    <alternativeName>
        <fullName evidence="7">F-type ATPase subunit delta</fullName>
        <shortName evidence="7">F-ATPase subunit delta</shortName>
    </alternativeName>
</protein>
<evidence type="ECO:0000256" key="5">
    <source>
        <dbReference type="ARBA" id="ARBA00023136"/>
    </source>
</evidence>
<dbReference type="EMBL" id="CP017015">
    <property type="protein sequence ID" value="AOG60020.1"/>
    <property type="molecule type" value="Genomic_DNA"/>
</dbReference>
<evidence type="ECO:0000256" key="3">
    <source>
        <dbReference type="ARBA" id="ARBA00022781"/>
    </source>
</evidence>
<keyword evidence="4 7" id="KW-0406">Ion transport</keyword>
<dbReference type="AlphaFoldDB" id="A0A1B3SJC6"/>
<dbReference type="Pfam" id="PF00213">
    <property type="entry name" value="OSCP"/>
    <property type="match status" value="1"/>
</dbReference>
<dbReference type="PANTHER" id="PTHR11910">
    <property type="entry name" value="ATP SYNTHASE DELTA CHAIN"/>
    <property type="match status" value="1"/>
</dbReference>
<dbReference type="Proteomes" id="UP000094378">
    <property type="component" value="Chromosome"/>
</dbReference>
<evidence type="ECO:0000256" key="4">
    <source>
        <dbReference type="ARBA" id="ARBA00023065"/>
    </source>
</evidence>
<dbReference type="GO" id="GO:0005886">
    <property type="term" value="C:plasma membrane"/>
    <property type="evidence" value="ECO:0007669"/>
    <property type="project" value="UniProtKB-SubCell"/>
</dbReference>
<dbReference type="InterPro" id="IPR026015">
    <property type="entry name" value="ATP_synth_OSCP/delta_N_sf"/>
</dbReference>
<evidence type="ECO:0000256" key="1">
    <source>
        <dbReference type="ARBA" id="ARBA00004370"/>
    </source>
</evidence>
<dbReference type="RefSeq" id="WP_069115800.1">
    <property type="nucleotide sequence ID" value="NZ_CP017015.1"/>
</dbReference>
<dbReference type="OrthoDB" id="389583at2"/>
<accession>A0A1B3SJC6</accession>
<dbReference type="NCBIfam" id="NF009975">
    <property type="entry name" value="PRK13436.1"/>
    <property type="match status" value="1"/>
</dbReference>
<comment type="similarity">
    <text evidence="7">Belongs to the ATPase delta chain family.</text>
</comment>
<name>A0A1B3SJC6_9MOLU</name>
<dbReference type="InterPro" id="IPR000711">
    <property type="entry name" value="ATPase_OSCP/dsu"/>
</dbReference>
<keyword evidence="3 7" id="KW-0375">Hydrogen ion transport</keyword>
<dbReference type="GO" id="GO:0045259">
    <property type="term" value="C:proton-transporting ATP synthase complex"/>
    <property type="evidence" value="ECO:0007669"/>
    <property type="project" value="UniProtKB-KW"/>
</dbReference>
<evidence type="ECO:0000313" key="8">
    <source>
        <dbReference type="EMBL" id="AOG60020.1"/>
    </source>
</evidence>
<sequence length="182" mass="20825">MFAKQSLIKNWSSAITTIATENKKVEEFLSTARDLNALFLKDHEIIDFFSNRSIDLQDRIKMLDKAFASKIDVNLLNTLKLLICRNLFQATIDIFRQVITDLLKVSDSLYGTVYSISPLDSATIKKIESKLSNKTNKKVILENVIREELIAGILVEIDGKRFDSSVQGKMLDMRRKVIINRK</sequence>
<dbReference type="NCBIfam" id="TIGR01145">
    <property type="entry name" value="ATP_synt_delta"/>
    <property type="match status" value="1"/>
</dbReference>
<reference evidence="8 9" key="1">
    <citation type="submission" date="2016-08" db="EMBL/GenBank/DDBJ databases">
        <title>Complete genome sequence of Spiroplasma helicoides TABS-2 (DSM 22551).</title>
        <authorList>
            <person name="Shen W.-Y."/>
            <person name="Lo W.-S."/>
            <person name="Lai Y.-C."/>
            <person name="Kuo C.-H."/>
        </authorList>
    </citation>
    <scope>NUCLEOTIDE SEQUENCE [LARGE SCALE GENOMIC DNA]</scope>
    <source>
        <strain evidence="8 9">TABS-2</strain>
    </source>
</reference>
<keyword evidence="9" id="KW-1185">Reference proteome</keyword>